<feature type="domain" description="C2H2-type" evidence="6">
    <location>
        <begin position="347"/>
        <end position="374"/>
    </location>
</feature>
<evidence type="ECO:0000256" key="5">
    <source>
        <dbReference type="SAM" id="MobiDB-lite"/>
    </source>
</evidence>
<evidence type="ECO:0000313" key="8">
    <source>
        <dbReference type="Proteomes" id="UP000829364"/>
    </source>
</evidence>
<feature type="compositionally biased region" description="Pro residues" evidence="5">
    <location>
        <begin position="1"/>
        <end position="11"/>
    </location>
</feature>
<dbReference type="GO" id="GO:0000978">
    <property type="term" value="F:RNA polymerase II cis-regulatory region sequence-specific DNA binding"/>
    <property type="evidence" value="ECO:0007669"/>
    <property type="project" value="TreeGrafter"/>
</dbReference>
<feature type="domain" description="C2H2-type" evidence="6">
    <location>
        <begin position="284"/>
        <end position="313"/>
    </location>
</feature>
<dbReference type="InterPro" id="IPR036236">
    <property type="entry name" value="Znf_C2H2_sf"/>
</dbReference>
<keyword evidence="3" id="KW-0862">Zinc</keyword>
<dbReference type="PROSITE" id="PS00028">
    <property type="entry name" value="ZINC_FINGER_C2H2_1"/>
    <property type="match status" value="2"/>
</dbReference>
<dbReference type="Proteomes" id="UP000829364">
    <property type="component" value="Chromosome 2"/>
</dbReference>
<dbReference type="EMBL" id="CP086355">
    <property type="protein sequence ID" value="UNI16238.1"/>
    <property type="molecule type" value="Genomic_DNA"/>
</dbReference>
<dbReference type="PANTHER" id="PTHR23235:SF120">
    <property type="entry name" value="KRUPPEL-LIKE FACTOR 15"/>
    <property type="match status" value="1"/>
</dbReference>
<dbReference type="OrthoDB" id="6910977at2759"/>
<keyword evidence="8" id="KW-1185">Reference proteome</keyword>
<keyword evidence="2 4" id="KW-0863">Zinc-finger</keyword>
<evidence type="ECO:0000256" key="1">
    <source>
        <dbReference type="ARBA" id="ARBA00022723"/>
    </source>
</evidence>
<dbReference type="RefSeq" id="XP_047839719.1">
    <property type="nucleotide sequence ID" value="XM_047983747.1"/>
</dbReference>
<dbReference type="SUPFAM" id="SSF57667">
    <property type="entry name" value="beta-beta-alpha zinc fingers"/>
    <property type="match status" value="2"/>
</dbReference>
<dbReference type="GO" id="GO:0008270">
    <property type="term" value="F:zinc ion binding"/>
    <property type="evidence" value="ECO:0007669"/>
    <property type="project" value="UniProtKB-KW"/>
</dbReference>
<name>A0A9Q8Q9X3_9HYPO</name>
<dbReference type="PROSITE" id="PS50157">
    <property type="entry name" value="ZINC_FINGER_C2H2_2"/>
    <property type="match status" value="3"/>
</dbReference>
<organism evidence="7 8">
    <name type="scientific">Purpureocillium takamizusanense</name>
    <dbReference type="NCBI Taxonomy" id="2060973"/>
    <lineage>
        <taxon>Eukaryota</taxon>
        <taxon>Fungi</taxon>
        <taxon>Dikarya</taxon>
        <taxon>Ascomycota</taxon>
        <taxon>Pezizomycotina</taxon>
        <taxon>Sordariomycetes</taxon>
        <taxon>Hypocreomycetidae</taxon>
        <taxon>Hypocreales</taxon>
        <taxon>Ophiocordycipitaceae</taxon>
        <taxon>Purpureocillium</taxon>
    </lineage>
</organism>
<feature type="region of interest" description="Disordered" evidence="5">
    <location>
        <begin position="1"/>
        <end position="55"/>
    </location>
</feature>
<evidence type="ECO:0000256" key="2">
    <source>
        <dbReference type="ARBA" id="ARBA00022771"/>
    </source>
</evidence>
<evidence type="ECO:0000259" key="6">
    <source>
        <dbReference type="PROSITE" id="PS50157"/>
    </source>
</evidence>
<proteinExistence type="predicted"/>
<dbReference type="GO" id="GO:0000981">
    <property type="term" value="F:DNA-binding transcription factor activity, RNA polymerase II-specific"/>
    <property type="evidence" value="ECO:0007669"/>
    <property type="project" value="TreeGrafter"/>
</dbReference>
<feature type="compositionally biased region" description="Pro residues" evidence="5">
    <location>
        <begin position="412"/>
        <end position="426"/>
    </location>
</feature>
<dbReference type="PANTHER" id="PTHR23235">
    <property type="entry name" value="KRUEPPEL-LIKE TRANSCRIPTION FACTOR"/>
    <property type="match status" value="1"/>
</dbReference>
<evidence type="ECO:0000256" key="3">
    <source>
        <dbReference type="ARBA" id="ARBA00022833"/>
    </source>
</evidence>
<feature type="domain" description="C2H2-type" evidence="6">
    <location>
        <begin position="316"/>
        <end position="346"/>
    </location>
</feature>
<dbReference type="SMART" id="SM00355">
    <property type="entry name" value="ZnF_C2H2"/>
    <property type="match status" value="3"/>
</dbReference>
<dbReference type="FunFam" id="3.30.160.60:FF:000446">
    <property type="entry name" value="Zinc finger protein"/>
    <property type="match status" value="1"/>
</dbReference>
<dbReference type="InterPro" id="IPR013087">
    <property type="entry name" value="Znf_C2H2_type"/>
</dbReference>
<dbReference type="KEGG" id="ptkz:JDV02_002694"/>
<gene>
    <name evidence="7" type="ORF">JDV02_002694</name>
</gene>
<feature type="region of interest" description="Disordered" evidence="5">
    <location>
        <begin position="384"/>
        <end position="426"/>
    </location>
</feature>
<protein>
    <recommendedName>
        <fullName evidence="6">C2H2-type domain-containing protein</fullName>
    </recommendedName>
</protein>
<sequence length="426" mass="47188">MMDLTPPPLIPSPALSHQQKQQQQQPPAQQHQQPPSPHNRPQQAQQRQQHRPQVTSHYGMVQNRSSASSTAGYPSVALLDLDRGTSSTAQRLHLGRSSQALAPRTITEPQWEYPHQLPPVLDTGHDIFANYAIVQPQEPAAEAYHVHPTVGQDWASRHAGHNASDRTSNPVVHGNEFAYTSHDVGMLGVNPHDPSPGPAAHQTLTLPTCPPNDTTGTVLSSSVNPFPSQSPPSFVAQGWIRPSGSGLSQRAVLSVPATSASVVANTTRTRRVPRKHTTKDEANFQCTVEGCGKFFSRSYNYKSHLETHDEQREYPFPCLVSGCHKKFVRKTDLQRHHQSVHAKERNYRCDYCGRLFARKDTLRRHMEDGCSKRFDIKTLDLHSRGLSAPVPPAPRIEQENGGADGKGLLMPPTSPHTLPPEQPWRS</sequence>
<dbReference type="Gene3D" id="3.30.160.60">
    <property type="entry name" value="Classic Zinc Finger"/>
    <property type="match status" value="3"/>
</dbReference>
<evidence type="ECO:0000256" key="4">
    <source>
        <dbReference type="PROSITE-ProRule" id="PRU00042"/>
    </source>
</evidence>
<accession>A0A9Q8Q9X3</accession>
<keyword evidence="1" id="KW-0479">Metal-binding</keyword>
<dbReference type="GeneID" id="72064654"/>
<feature type="compositionally biased region" description="Low complexity" evidence="5">
    <location>
        <begin position="17"/>
        <end position="53"/>
    </location>
</feature>
<evidence type="ECO:0000313" key="7">
    <source>
        <dbReference type="EMBL" id="UNI16238.1"/>
    </source>
</evidence>
<dbReference type="AlphaFoldDB" id="A0A9Q8Q9X3"/>
<reference evidence="7" key="1">
    <citation type="submission" date="2021-11" db="EMBL/GenBank/DDBJ databases">
        <title>Purpureocillium_takamizusanense_genome.</title>
        <authorList>
            <person name="Nguyen N.-H."/>
        </authorList>
    </citation>
    <scope>NUCLEOTIDE SEQUENCE</scope>
    <source>
        <strain evidence="7">PT3</strain>
    </source>
</reference>
<dbReference type="Pfam" id="PF00096">
    <property type="entry name" value="zf-C2H2"/>
    <property type="match status" value="3"/>
</dbReference>